<evidence type="ECO:0000313" key="1">
    <source>
        <dbReference type="EMBL" id="GIY21923.1"/>
    </source>
</evidence>
<comment type="caution">
    <text evidence="1">The sequence shown here is derived from an EMBL/GenBank/DDBJ whole genome shotgun (WGS) entry which is preliminary data.</text>
</comment>
<gene>
    <name evidence="1" type="ORF">CEXT_441871</name>
</gene>
<keyword evidence="2" id="KW-1185">Reference proteome</keyword>
<evidence type="ECO:0000313" key="2">
    <source>
        <dbReference type="Proteomes" id="UP001054945"/>
    </source>
</evidence>
<sequence length="73" mass="8295">MLLLKWLVRCKKKTREAVVKSKSERFTLIMREGTGWGKDSDSSRPVKLVSPDVFIPKGIAELKQSFTTPFAPE</sequence>
<reference evidence="1 2" key="1">
    <citation type="submission" date="2021-06" db="EMBL/GenBank/DDBJ databases">
        <title>Caerostris extrusa draft genome.</title>
        <authorList>
            <person name="Kono N."/>
            <person name="Arakawa K."/>
        </authorList>
    </citation>
    <scope>NUCLEOTIDE SEQUENCE [LARGE SCALE GENOMIC DNA]</scope>
</reference>
<name>A0AAV4RHV6_CAEEX</name>
<dbReference type="AlphaFoldDB" id="A0AAV4RHV6"/>
<protein>
    <submittedName>
        <fullName evidence="1">Uncharacterized protein</fullName>
    </submittedName>
</protein>
<dbReference type="EMBL" id="BPLR01008068">
    <property type="protein sequence ID" value="GIY21923.1"/>
    <property type="molecule type" value="Genomic_DNA"/>
</dbReference>
<accession>A0AAV4RHV6</accession>
<organism evidence="1 2">
    <name type="scientific">Caerostris extrusa</name>
    <name type="common">Bark spider</name>
    <name type="synonym">Caerostris bankana</name>
    <dbReference type="NCBI Taxonomy" id="172846"/>
    <lineage>
        <taxon>Eukaryota</taxon>
        <taxon>Metazoa</taxon>
        <taxon>Ecdysozoa</taxon>
        <taxon>Arthropoda</taxon>
        <taxon>Chelicerata</taxon>
        <taxon>Arachnida</taxon>
        <taxon>Araneae</taxon>
        <taxon>Araneomorphae</taxon>
        <taxon>Entelegynae</taxon>
        <taxon>Araneoidea</taxon>
        <taxon>Araneidae</taxon>
        <taxon>Caerostris</taxon>
    </lineage>
</organism>
<dbReference type="Proteomes" id="UP001054945">
    <property type="component" value="Unassembled WGS sequence"/>
</dbReference>
<proteinExistence type="predicted"/>